<keyword evidence="6" id="KW-0791">Threonine biosynthesis</keyword>
<feature type="modified residue" description="N6-(pyridoxal phosphate)lysine" evidence="9">
    <location>
        <position position="122"/>
    </location>
</feature>
<dbReference type="SUPFAM" id="SSF53474">
    <property type="entry name" value="alpha/beta-Hydrolases"/>
    <property type="match status" value="1"/>
</dbReference>
<feature type="region of interest" description="Disordered" evidence="10">
    <location>
        <begin position="434"/>
        <end position="457"/>
    </location>
</feature>
<dbReference type="EC" id="4.2.3.1" evidence="4"/>
<dbReference type="FunFam" id="3.40.50.1100:FF:000024">
    <property type="entry name" value="Probable threonine synthase"/>
    <property type="match status" value="1"/>
</dbReference>
<evidence type="ECO:0000256" key="6">
    <source>
        <dbReference type="ARBA" id="ARBA00022697"/>
    </source>
</evidence>
<dbReference type="InterPro" id="IPR000634">
    <property type="entry name" value="Ser/Thr_deHydtase_PyrdxlP-BS"/>
</dbReference>
<dbReference type="OrthoDB" id="5203861at2759"/>
<evidence type="ECO:0000313" key="15">
    <source>
        <dbReference type="Proteomes" id="UP000309340"/>
    </source>
</evidence>
<dbReference type="Pfam" id="PF00291">
    <property type="entry name" value="PALP"/>
    <property type="match status" value="1"/>
</dbReference>
<evidence type="ECO:0000256" key="3">
    <source>
        <dbReference type="ARBA" id="ARBA00005517"/>
    </source>
</evidence>
<keyword evidence="15" id="KW-1185">Reference proteome</keyword>
<proteinExistence type="inferred from homology"/>
<keyword evidence="8" id="KW-0456">Lyase</keyword>
<evidence type="ECO:0000256" key="9">
    <source>
        <dbReference type="PIRSR" id="PIRSR604450-51"/>
    </source>
</evidence>
<evidence type="ECO:0000256" key="10">
    <source>
        <dbReference type="SAM" id="MobiDB-lite"/>
    </source>
</evidence>
<dbReference type="InterPro" id="IPR037158">
    <property type="entry name" value="Thr_synth_N_sf"/>
</dbReference>
<evidence type="ECO:0000256" key="1">
    <source>
        <dbReference type="ARBA" id="ARBA00001933"/>
    </source>
</evidence>
<dbReference type="SUPFAM" id="SSF53686">
    <property type="entry name" value="Tryptophan synthase beta subunit-like PLP-dependent enzymes"/>
    <property type="match status" value="1"/>
</dbReference>
<dbReference type="PANTHER" id="PTHR42690">
    <property type="entry name" value="THREONINE SYNTHASE FAMILY MEMBER"/>
    <property type="match status" value="1"/>
</dbReference>
<name>A0A4U0Y0K7_9PEZI</name>
<dbReference type="FunFam" id="3.90.1380.10:FF:000003">
    <property type="entry name" value="THR4p Threonine synthase"/>
    <property type="match status" value="1"/>
</dbReference>
<reference evidence="14 15" key="1">
    <citation type="submission" date="2017-03" db="EMBL/GenBank/DDBJ databases">
        <title>Genomes of endolithic fungi from Antarctica.</title>
        <authorList>
            <person name="Coleine C."/>
            <person name="Masonjones S."/>
            <person name="Stajich J.E."/>
        </authorList>
    </citation>
    <scope>NUCLEOTIDE SEQUENCE [LARGE SCALE GENOMIC DNA]</scope>
    <source>
        <strain evidence="14 15">CCFEE 5184</strain>
    </source>
</reference>
<dbReference type="GO" id="GO:0016787">
    <property type="term" value="F:hydrolase activity"/>
    <property type="evidence" value="ECO:0007669"/>
    <property type="project" value="InterPro"/>
</dbReference>
<comment type="similarity">
    <text evidence="3">Belongs to the threonine synthase family.</text>
</comment>
<dbReference type="STRING" id="329884.A0A4U0Y0K7"/>
<dbReference type="InterPro" id="IPR051166">
    <property type="entry name" value="Threonine_Synthase"/>
</dbReference>
<comment type="caution">
    <text evidence="14">The sequence shown here is derived from an EMBL/GenBank/DDBJ whole genome shotgun (WGS) entry which is preliminary data.</text>
</comment>
<evidence type="ECO:0000313" key="14">
    <source>
        <dbReference type="EMBL" id="TKA83650.1"/>
    </source>
</evidence>
<evidence type="ECO:0000256" key="8">
    <source>
        <dbReference type="ARBA" id="ARBA00023239"/>
    </source>
</evidence>
<dbReference type="Gene3D" id="3.90.1380.10">
    <property type="entry name" value="Threonine synthase, N-terminal domain"/>
    <property type="match status" value="1"/>
</dbReference>
<evidence type="ECO:0000256" key="7">
    <source>
        <dbReference type="ARBA" id="ARBA00022898"/>
    </source>
</evidence>
<dbReference type="Gene3D" id="3.40.50.1820">
    <property type="entry name" value="alpha/beta hydrolase"/>
    <property type="match status" value="1"/>
</dbReference>
<accession>A0A4U0Y0K7</accession>
<feature type="compositionally biased region" description="Polar residues" evidence="10">
    <location>
        <begin position="434"/>
        <end position="456"/>
    </location>
</feature>
<dbReference type="Pfam" id="PF24857">
    <property type="entry name" value="THR4_C"/>
    <property type="match status" value="1"/>
</dbReference>
<comment type="pathway">
    <text evidence="2">Amino-acid biosynthesis; L-threonine biosynthesis; L-threonine from L-aspartate: step 5/5.</text>
</comment>
<dbReference type="Gene3D" id="3.40.50.1100">
    <property type="match status" value="2"/>
</dbReference>
<sequence>MTPHSASQRYLSTRGGSYDLSFEDVVLKGLANDGGLFIPEEIPSLPSDWQTQWREYSFQELAFEIFSLYISKEEIPADDLRDIIRRSYNAFRAKDISPIITLDEGKNLHLLELFHGPTFAFKDVALQFLGNLFEYFLFRRNEGKEGANREHLTVIGATSGDTGSAAIYGLRGKKDVSVFIMHPKGKVSPIQEAQMTTVLDANVHNLAVEGTFDDCQDIVKELFADPEINKTHRLAAVNSINWARILAQITYYFHSYFSLCRQTQSSNPTVRFVVPTGNFGDILAGYFATRMGLPSDKLIIATNENDILHRFWKTGYYEKKPVHGVEAEGGFAEDGAKAHPSGVRVTLAPAMDILVSSNFERLLWFLAYRTSETEETNRRRMEAGEKVQRWLSELKSEGGFGVSKEILAAAKEDFESERVSDKQTIQTIKDTYSQTKPSAKQANGHANGTSKPATTGTEHEGHYILDPHSAIGIAASLRSIANTPASTHHISLATAHPAKFSHAVELALKDAPGFSFETVLPEQFVGLEQMEKRVTECKAEWQDVREIVVREVEEERKGERMVYSQGKGEYAPSWLELEKASGGRAILKGSPEEIRGMYAALGQALAAQLPKPSENVETKDGEVDGVKYRLYWPKGAKGGLTTGIYTHGGGYMVGGLDDDDFLCRVISEHTNSALVAIDYRLAPEHKWPAQLEDSMKVYKWAHKNAASFHGDSNKFYTIGGSAGGGLALQVANQVLRDAELKASLKGIIAMVPVALHYDHVPDKYKDMYTAYKDNAKDTPVIDGESMQIFYQHAGVDPKDPDTFVALGDNHKSFPPTYITTCEFDPLRDDGFVLEAALKEAGVPTKHDHYPGFPHYFWIFPSVPESQEYVGKMLGGIEWVKGQM</sequence>
<dbReference type="InterPro" id="IPR036052">
    <property type="entry name" value="TrpB-like_PALP_sf"/>
</dbReference>
<dbReference type="InterPro" id="IPR029058">
    <property type="entry name" value="AB_hydrolase_fold"/>
</dbReference>
<dbReference type="GO" id="GO:0004795">
    <property type="term" value="F:threonine synthase activity"/>
    <property type="evidence" value="ECO:0007669"/>
    <property type="project" value="UniProtKB-EC"/>
</dbReference>
<evidence type="ECO:0000256" key="4">
    <source>
        <dbReference type="ARBA" id="ARBA00013028"/>
    </source>
</evidence>
<dbReference type="InterPro" id="IPR013094">
    <property type="entry name" value="AB_hydrolase_3"/>
</dbReference>
<feature type="domain" description="Threonine synthase N-terminal" evidence="13">
    <location>
        <begin position="9"/>
        <end position="88"/>
    </location>
</feature>
<dbReference type="Pfam" id="PF14821">
    <property type="entry name" value="Thr_synth_N"/>
    <property type="match status" value="1"/>
</dbReference>
<dbReference type="GO" id="GO:0009088">
    <property type="term" value="P:threonine biosynthetic process"/>
    <property type="evidence" value="ECO:0007669"/>
    <property type="project" value="UniProtKB-UniPathway"/>
</dbReference>
<dbReference type="InterPro" id="IPR001926">
    <property type="entry name" value="TrpB-like_PALP"/>
</dbReference>
<evidence type="ECO:0000256" key="5">
    <source>
        <dbReference type="ARBA" id="ARBA00022605"/>
    </source>
</evidence>
<keyword evidence="7 9" id="KW-0663">Pyridoxal phosphate</keyword>
<evidence type="ECO:0000259" key="12">
    <source>
        <dbReference type="Pfam" id="PF07859"/>
    </source>
</evidence>
<evidence type="ECO:0000259" key="11">
    <source>
        <dbReference type="Pfam" id="PF00291"/>
    </source>
</evidence>
<feature type="domain" description="Tryptophan synthase beta chain-like PALP" evidence="11">
    <location>
        <begin position="107"/>
        <end position="328"/>
    </location>
</feature>
<dbReference type="CDD" id="cd01560">
    <property type="entry name" value="Thr-synth_2"/>
    <property type="match status" value="1"/>
</dbReference>
<dbReference type="AlphaFoldDB" id="A0A4U0Y0K7"/>
<feature type="domain" description="Alpha/beta hydrolase fold-3" evidence="12">
    <location>
        <begin position="644"/>
        <end position="857"/>
    </location>
</feature>
<evidence type="ECO:0000259" key="13">
    <source>
        <dbReference type="Pfam" id="PF14821"/>
    </source>
</evidence>
<dbReference type="InterPro" id="IPR029144">
    <property type="entry name" value="Thr_synth_N"/>
</dbReference>
<dbReference type="GO" id="GO:0030170">
    <property type="term" value="F:pyridoxal phosphate binding"/>
    <property type="evidence" value="ECO:0007669"/>
    <property type="project" value="InterPro"/>
</dbReference>
<dbReference type="PROSITE" id="PS00165">
    <property type="entry name" value="DEHYDRATASE_SER_THR"/>
    <property type="match status" value="1"/>
</dbReference>
<dbReference type="UniPathway" id="UPA00050">
    <property type="reaction ID" value="UER00065"/>
</dbReference>
<keyword evidence="5" id="KW-0028">Amino-acid biosynthesis</keyword>
<dbReference type="PANTHER" id="PTHR42690:SF1">
    <property type="entry name" value="THREONINE SYNTHASE-LIKE 2"/>
    <property type="match status" value="1"/>
</dbReference>
<dbReference type="InterPro" id="IPR004450">
    <property type="entry name" value="Thr_synthase-like"/>
</dbReference>
<evidence type="ECO:0000256" key="2">
    <source>
        <dbReference type="ARBA" id="ARBA00004979"/>
    </source>
</evidence>
<comment type="cofactor">
    <cofactor evidence="1 9">
        <name>pyridoxal 5'-phosphate</name>
        <dbReference type="ChEBI" id="CHEBI:597326"/>
    </cofactor>
</comment>
<gene>
    <name evidence="14" type="ORF">B0A55_00447</name>
</gene>
<organism evidence="14 15">
    <name type="scientific">Friedmanniomyces simplex</name>
    <dbReference type="NCBI Taxonomy" id="329884"/>
    <lineage>
        <taxon>Eukaryota</taxon>
        <taxon>Fungi</taxon>
        <taxon>Dikarya</taxon>
        <taxon>Ascomycota</taxon>
        <taxon>Pezizomycotina</taxon>
        <taxon>Dothideomycetes</taxon>
        <taxon>Dothideomycetidae</taxon>
        <taxon>Mycosphaerellales</taxon>
        <taxon>Teratosphaeriaceae</taxon>
        <taxon>Friedmanniomyces</taxon>
    </lineage>
</organism>
<dbReference type="NCBIfam" id="TIGR00260">
    <property type="entry name" value="thrC"/>
    <property type="match status" value="1"/>
</dbReference>
<dbReference type="EMBL" id="NAJQ01000005">
    <property type="protein sequence ID" value="TKA83650.1"/>
    <property type="molecule type" value="Genomic_DNA"/>
</dbReference>
<dbReference type="Proteomes" id="UP000309340">
    <property type="component" value="Unassembled WGS sequence"/>
</dbReference>
<dbReference type="Pfam" id="PF07859">
    <property type="entry name" value="Abhydrolase_3"/>
    <property type="match status" value="1"/>
</dbReference>
<protein>
    <recommendedName>
        <fullName evidence="4">threonine synthase</fullName>
        <ecNumber evidence="4">4.2.3.1</ecNumber>
    </recommendedName>
</protein>